<dbReference type="EMBL" id="CP102294">
    <property type="protein sequence ID" value="UWN56781.1"/>
    <property type="molecule type" value="Genomic_DNA"/>
</dbReference>
<reference evidence="1" key="1">
    <citation type="journal article" date="2022" name="Cell">
        <title>Design, construction, and in vivo augmentation of a complex gut microbiome.</title>
        <authorList>
            <person name="Cheng A.G."/>
            <person name="Ho P.Y."/>
            <person name="Aranda-Diaz A."/>
            <person name="Jain S."/>
            <person name="Yu F.B."/>
            <person name="Meng X."/>
            <person name="Wang M."/>
            <person name="Iakiviak M."/>
            <person name="Nagashima K."/>
            <person name="Zhao A."/>
            <person name="Murugkar P."/>
            <person name="Patil A."/>
            <person name="Atabakhsh K."/>
            <person name="Weakley A."/>
            <person name="Yan J."/>
            <person name="Brumbaugh A.R."/>
            <person name="Higginbottom S."/>
            <person name="Dimas A."/>
            <person name="Shiver A.L."/>
            <person name="Deutschbauer A."/>
            <person name="Neff N."/>
            <person name="Sonnenburg J.L."/>
            <person name="Huang K.C."/>
            <person name="Fischbach M.A."/>
        </authorList>
    </citation>
    <scope>NUCLEOTIDE SEQUENCE</scope>
    <source>
        <strain evidence="1">AP11</strain>
    </source>
</reference>
<evidence type="ECO:0000313" key="1">
    <source>
        <dbReference type="EMBL" id="UWN56781.1"/>
    </source>
</evidence>
<dbReference type="Proteomes" id="UP001059295">
    <property type="component" value="Chromosome"/>
</dbReference>
<sequence>MIEHFDSRYEGRYAAYSVTFRCVVGNEVWTLFFRDVPQGETLALSDLCMRMLRDAKTDDWAEAEYLNLLSR</sequence>
<name>A0ABY5UXU9_9BACT</name>
<accession>A0ABY5UXU9</accession>
<protein>
    <submittedName>
        <fullName evidence="1">Uncharacterized protein</fullName>
    </submittedName>
</protein>
<organism evidence="1 2">
    <name type="scientific">Alistipes ihumii AP11</name>
    <dbReference type="NCBI Taxonomy" id="1211813"/>
    <lineage>
        <taxon>Bacteria</taxon>
        <taxon>Pseudomonadati</taxon>
        <taxon>Bacteroidota</taxon>
        <taxon>Bacteroidia</taxon>
        <taxon>Bacteroidales</taxon>
        <taxon>Rikenellaceae</taxon>
        <taxon>Alistipes</taxon>
    </lineage>
</organism>
<gene>
    <name evidence="1" type="ORF">NQ491_08990</name>
</gene>
<proteinExistence type="predicted"/>
<dbReference type="RefSeq" id="WP_198283041.1">
    <property type="nucleotide sequence ID" value="NZ_CAPH01000023.1"/>
</dbReference>
<dbReference type="GeneID" id="82891866"/>
<keyword evidence="2" id="KW-1185">Reference proteome</keyword>
<evidence type="ECO:0000313" key="2">
    <source>
        <dbReference type="Proteomes" id="UP001059295"/>
    </source>
</evidence>